<gene>
    <name evidence="2" type="ORF">BJ322DRAFT_1018008</name>
</gene>
<sequence>MANNFSLSPEDHLLWQQRAPHASYWFRISDSHPDINGGQPIPEFGPPPPYTPLHPPGPPAPSMQAHFSNAQVVPSLPGGIHSEATIGFLPASQVPVYDVRQHVDLAPVAARDSRTSLPPYPKKSIIRLPSNNSTAFDTMLKKVKSRITRACTHAVVLEIHNLVSSTTLPPHMAAKRQSAARQKKTVKATKSSATTEQTTKFRLLSEKLRKCQENHRPWCWVAPGGIHKTMTVFQVTLWAKMIASGTATLDRFPSTSAFDHLRTRVQKEKKAPSLPEIHIHLPDHLNIGATSSRVAETIHKEVSDAEQTTPSPAALKAKFRHSDWKF</sequence>
<organism evidence="2 3">
    <name type="scientific">Thelephora terrestris</name>
    <dbReference type="NCBI Taxonomy" id="56493"/>
    <lineage>
        <taxon>Eukaryota</taxon>
        <taxon>Fungi</taxon>
        <taxon>Dikarya</taxon>
        <taxon>Basidiomycota</taxon>
        <taxon>Agaricomycotina</taxon>
        <taxon>Agaricomycetes</taxon>
        <taxon>Thelephorales</taxon>
        <taxon>Thelephoraceae</taxon>
        <taxon>Thelephora</taxon>
    </lineage>
</organism>
<dbReference type="OrthoDB" id="3055010at2759"/>
<proteinExistence type="predicted"/>
<reference evidence="2" key="1">
    <citation type="journal article" date="2020" name="Nat. Commun.">
        <title>Large-scale genome sequencing of mycorrhizal fungi provides insights into the early evolution of symbiotic traits.</title>
        <authorList>
            <person name="Miyauchi S."/>
            <person name="Kiss E."/>
            <person name="Kuo A."/>
            <person name="Drula E."/>
            <person name="Kohler A."/>
            <person name="Sanchez-Garcia M."/>
            <person name="Morin E."/>
            <person name="Andreopoulos B."/>
            <person name="Barry K.W."/>
            <person name="Bonito G."/>
            <person name="Buee M."/>
            <person name="Carver A."/>
            <person name="Chen C."/>
            <person name="Cichocki N."/>
            <person name="Clum A."/>
            <person name="Culley D."/>
            <person name="Crous P.W."/>
            <person name="Fauchery L."/>
            <person name="Girlanda M."/>
            <person name="Hayes R.D."/>
            <person name="Keri Z."/>
            <person name="LaButti K."/>
            <person name="Lipzen A."/>
            <person name="Lombard V."/>
            <person name="Magnuson J."/>
            <person name="Maillard F."/>
            <person name="Murat C."/>
            <person name="Nolan M."/>
            <person name="Ohm R.A."/>
            <person name="Pangilinan J."/>
            <person name="Pereira M.F."/>
            <person name="Perotto S."/>
            <person name="Peter M."/>
            <person name="Pfister S."/>
            <person name="Riley R."/>
            <person name="Sitrit Y."/>
            <person name="Stielow J.B."/>
            <person name="Szollosi G."/>
            <person name="Zifcakova L."/>
            <person name="Stursova M."/>
            <person name="Spatafora J.W."/>
            <person name="Tedersoo L."/>
            <person name="Vaario L.M."/>
            <person name="Yamada A."/>
            <person name="Yan M."/>
            <person name="Wang P."/>
            <person name="Xu J."/>
            <person name="Bruns T."/>
            <person name="Baldrian P."/>
            <person name="Vilgalys R."/>
            <person name="Dunand C."/>
            <person name="Henrissat B."/>
            <person name="Grigoriev I.V."/>
            <person name="Hibbett D."/>
            <person name="Nagy L.G."/>
            <person name="Martin F.M."/>
        </authorList>
    </citation>
    <scope>NUCLEOTIDE SEQUENCE</scope>
    <source>
        <strain evidence="2">UH-Tt-Lm1</strain>
    </source>
</reference>
<keyword evidence="3" id="KW-1185">Reference proteome</keyword>
<evidence type="ECO:0000313" key="2">
    <source>
        <dbReference type="EMBL" id="KAF9789323.1"/>
    </source>
</evidence>
<comment type="caution">
    <text evidence="2">The sequence shown here is derived from an EMBL/GenBank/DDBJ whole genome shotgun (WGS) entry which is preliminary data.</text>
</comment>
<feature type="region of interest" description="Disordered" evidence="1">
    <location>
        <begin position="35"/>
        <end position="59"/>
    </location>
</feature>
<dbReference type="Proteomes" id="UP000736335">
    <property type="component" value="Unassembled WGS sequence"/>
</dbReference>
<reference evidence="2" key="2">
    <citation type="submission" date="2020-11" db="EMBL/GenBank/DDBJ databases">
        <authorList>
            <consortium name="DOE Joint Genome Institute"/>
            <person name="Kuo A."/>
            <person name="Miyauchi S."/>
            <person name="Kiss E."/>
            <person name="Drula E."/>
            <person name="Kohler A."/>
            <person name="Sanchez-Garcia M."/>
            <person name="Andreopoulos B."/>
            <person name="Barry K.W."/>
            <person name="Bonito G."/>
            <person name="Buee M."/>
            <person name="Carver A."/>
            <person name="Chen C."/>
            <person name="Cichocki N."/>
            <person name="Clum A."/>
            <person name="Culley D."/>
            <person name="Crous P.W."/>
            <person name="Fauchery L."/>
            <person name="Girlanda M."/>
            <person name="Hayes R."/>
            <person name="Keri Z."/>
            <person name="Labutti K."/>
            <person name="Lipzen A."/>
            <person name="Lombard V."/>
            <person name="Magnuson J."/>
            <person name="Maillard F."/>
            <person name="Morin E."/>
            <person name="Murat C."/>
            <person name="Nolan M."/>
            <person name="Ohm R."/>
            <person name="Pangilinan J."/>
            <person name="Pereira M."/>
            <person name="Perotto S."/>
            <person name="Peter M."/>
            <person name="Riley R."/>
            <person name="Sitrit Y."/>
            <person name="Stielow B."/>
            <person name="Szollosi G."/>
            <person name="Zifcakova L."/>
            <person name="Stursova M."/>
            <person name="Spatafora J.W."/>
            <person name="Tedersoo L."/>
            <person name="Vaario L.-M."/>
            <person name="Yamada A."/>
            <person name="Yan M."/>
            <person name="Wang P."/>
            <person name="Xu J."/>
            <person name="Bruns T."/>
            <person name="Baldrian P."/>
            <person name="Vilgalys R."/>
            <person name="Henrissat B."/>
            <person name="Grigoriev I.V."/>
            <person name="Hibbett D."/>
            <person name="Nagy L.G."/>
            <person name="Martin F.M."/>
        </authorList>
    </citation>
    <scope>NUCLEOTIDE SEQUENCE</scope>
    <source>
        <strain evidence="2">UH-Tt-Lm1</strain>
    </source>
</reference>
<dbReference type="EMBL" id="WIUZ02000003">
    <property type="protein sequence ID" value="KAF9789323.1"/>
    <property type="molecule type" value="Genomic_DNA"/>
</dbReference>
<accession>A0A9P6HKS6</accession>
<protein>
    <submittedName>
        <fullName evidence="2">Uncharacterized protein</fullName>
    </submittedName>
</protein>
<feature type="compositionally biased region" description="Pro residues" evidence="1">
    <location>
        <begin position="43"/>
        <end position="59"/>
    </location>
</feature>
<evidence type="ECO:0000256" key="1">
    <source>
        <dbReference type="SAM" id="MobiDB-lite"/>
    </source>
</evidence>
<name>A0A9P6HKS6_9AGAM</name>
<evidence type="ECO:0000313" key="3">
    <source>
        <dbReference type="Proteomes" id="UP000736335"/>
    </source>
</evidence>
<dbReference type="AlphaFoldDB" id="A0A9P6HKS6"/>